<gene>
    <name evidence="2" type="ORF">PIB30_006971</name>
</gene>
<organism evidence="2 3">
    <name type="scientific">Stylosanthes scabra</name>
    <dbReference type="NCBI Taxonomy" id="79078"/>
    <lineage>
        <taxon>Eukaryota</taxon>
        <taxon>Viridiplantae</taxon>
        <taxon>Streptophyta</taxon>
        <taxon>Embryophyta</taxon>
        <taxon>Tracheophyta</taxon>
        <taxon>Spermatophyta</taxon>
        <taxon>Magnoliopsida</taxon>
        <taxon>eudicotyledons</taxon>
        <taxon>Gunneridae</taxon>
        <taxon>Pentapetalae</taxon>
        <taxon>rosids</taxon>
        <taxon>fabids</taxon>
        <taxon>Fabales</taxon>
        <taxon>Fabaceae</taxon>
        <taxon>Papilionoideae</taxon>
        <taxon>50 kb inversion clade</taxon>
        <taxon>dalbergioids sensu lato</taxon>
        <taxon>Dalbergieae</taxon>
        <taxon>Pterocarpus clade</taxon>
        <taxon>Stylosanthes</taxon>
    </lineage>
</organism>
<evidence type="ECO:0000313" key="2">
    <source>
        <dbReference type="EMBL" id="MED6204215.1"/>
    </source>
</evidence>
<evidence type="ECO:0000256" key="1">
    <source>
        <dbReference type="SAM" id="MobiDB-lite"/>
    </source>
</evidence>
<accession>A0ABU6Y4J8</accession>
<sequence length="196" mass="21517">MKRRHVDLAHYTFWGSLCSIERESPTPPLPHGAVPSPVTESASSRRPSPSSLRQSTVVHHHPPSSTVSVSNLQPPSFTAFHHLLLFLVEPPTTIFHRLPPSFTYLSSFSHLTRSDGTSLLGILRCLLQSFTSSSTRPPSAEASSRSTSFLDPPAPCLHRLFHTACLLITSVLHLVRSSTFPSSCLRRPSGENENCS</sequence>
<keyword evidence="3" id="KW-1185">Reference proteome</keyword>
<comment type="caution">
    <text evidence="2">The sequence shown here is derived from an EMBL/GenBank/DDBJ whole genome shotgun (WGS) entry which is preliminary data.</text>
</comment>
<reference evidence="2 3" key="1">
    <citation type="journal article" date="2023" name="Plants (Basel)">
        <title>Bridging the Gap: Combining Genomics and Transcriptomics Approaches to Understand Stylosanthes scabra, an Orphan Legume from the Brazilian Caatinga.</title>
        <authorList>
            <person name="Ferreira-Neto J.R.C."/>
            <person name="da Silva M.D."/>
            <person name="Binneck E."/>
            <person name="de Melo N.F."/>
            <person name="da Silva R.H."/>
            <person name="de Melo A.L.T.M."/>
            <person name="Pandolfi V."/>
            <person name="Bustamante F.O."/>
            <person name="Brasileiro-Vidal A.C."/>
            <person name="Benko-Iseppon A.M."/>
        </authorList>
    </citation>
    <scope>NUCLEOTIDE SEQUENCE [LARGE SCALE GENOMIC DNA]</scope>
    <source>
        <tissue evidence="2">Leaves</tissue>
    </source>
</reference>
<dbReference type="EMBL" id="JASCZI010241670">
    <property type="protein sequence ID" value="MED6204215.1"/>
    <property type="molecule type" value="Genomic_DNA"/>
</dbReference>
<dbReference type="Proteomes" id="UP001341840">
    <property type="component" value="Unassembled WGS sequence"/>
</dbReference>
<feature type="compositionally biased region" description="Low complexity" evidence="1">
    <location>
        <begin position="41"/>
        <end position="69"/>
    </location>
</feature>
<name>A0ABU6Y4J8_9FABA</name>
<proteinExistence type="predicted"/>
<protein>
    <submittedName>
        <fullName evidence="2">Uncharacterized protein</fullName>
    </submittedName>
</protein>
<evidence type="ECO:0000313" key="3">
    <source>
        <dbReference type="Proteomes" id="UP001341840"/>
    </source>
</evidence>
<feature type="region of interest" description="Disordered" evidence="1">
    <location>
        <begin position="25"/>
        <end position="69"/>
    </location>
</feature>